<keyword evidence="3" id="KW-1185">Reference proteome</keyword>
<evidence type="ECO:0000313" key="3">
    <source>
        <dbReference type="Proteomes" id="UP001597474"/>
    </source>
</evidence>
<dbReference type="RefSeq" id="WP_386374979.1">
    <property type="nucleotide sequence ID" value="NZ_JBHUMP010000010.1"/>
</dbReference>
<dbReference type="InterPro" id="IPR001296">
    <property type="entry name" value="Glyco_trans_1"/>
</dbReference>
<dbReference type="PANTHER" id="PTHR45947">
    <property type="entry name" value="SULFOQUINOVOSYL TRANSFERASE SQD2"/>
    <property type="match status" value="1"/>
</dbReference>
<dbReference type="InterPro" id="IPR050194">
    <property type="entry name" value="Glycosyltransferase_grp1"/>
</dbReference>
<protein>
    <submittedName>
        <fullName evidence="2">Glycosyltransferase family 4 protein</fullName>
        <ecNumber evidence="2">2.4.-.-</ecNumber>
    </submittedName>
</protein>
<proteinExistence type="predicted"/>
<accession>A0ABW5U6T8</accession>
<feature type="domain" description="Glycosyl transferase family 1" evidence="1">
    <location>
        <begin position="215"/>
        <end position="332"/>
    </location>
</feature>
<dbReference type="SUPFAM" id="SSF53756">
    <property type="entry name" value="UDP-Glycosyltransferase/glycogen phosphorylase"/>
    <property type="match status" value="1"/>
</dbReference>
<dbReference type="EMBL" id="JBHUMP010000010">
    <property type="protein sequence ID" value="MFD2740442.1"/>
    <property type="molecule type" value="Genomic_DNA"/>
</dbReference>
<comment type="caution">
    <text evidence="2">The sequence shown here is derived from an EMBL/GenBank/DDBJ whole genome shotgun (WGS) entry which is preliminary data.</text>
</comment>
<dbReference type="Pfam" id="PF00534">
    <property type="entry name" value="Glycos_transf_1"/>
    <property type="match status" value="1"/>
</dbReference>
<organism evidence="2 3">
    <name type="scientific">Sulfitobacter aestuarii</name>
    <dbReference type="NCBI Taxonomy" id="2161676"/>
    <lineage>
        <taxon>Bacteria</taxon>
        <taxon>Pseudomonadati</taxon>
        <taxon>Pseudomonadota</taxon>
        <taxon>Alphaproteobacteria</taxon>
        <taxon>Rhodobacterales</taxon>
        <taxon>Roseobacteraceae</taxon>
        <taxon>Sulfitobacter</taxon>
    </lineage>
</organism>
<keyword evidence="2" id="KW-0808">Transferase</keyword>
<dbReference type="EC" id="2.4.-.-" evidence="2"/>
<evidence type="ECO:0000259" key="1">
    <source>
        <dbReference type="Pfam" id="PF00534"/>
    </source>
</evidence>
<sequence>MRLAFYAPLKPPNHANPSGDRAMARGLLAALQGIGAEVTLASVLRSRDGSGDPAIQRALITEAGGEIARLIPEGRAAGWQCWLTYHNYYKAPDLIGPAVAAALDIPYLLVEASRAQKRLIGPWANFARAAEAACDAARVIFYVTGHDAETLQRDAPEGQALIHLRPFLDRSDLPPDTTGEGGLLSVGMMRPGDKLASYRIIAETLALLPPHLRDLRIIGDGAARPKVEALMAPFGGAVRFLGALDSDAIAMQYRRATAFFWPGVNEAFGMAYLEAQAHGLPVIVQDRPGVRDVLAPEPRPDPAAGPAALAAQIAALSEAPDLRRHAGARARAHIAAHHLRDSAETTLKQGLALCGVLS</sequence>
<dbReference type="PANTHER" id="PTHR45947:SF3">
    <property type="entry name" value="SULFOQUINOVOSYL TRANSFERASE SQD2"/>
    <property type="match status" value="1"/>
</dbReference>
<dbReference type="Proteomes" id="UP001597474">
    <property type="component" value="Unassembled WGS sequence"/>
</dbReference>
<dbReference type="CDD" id="cd03801">
    <property type="entry name" value="GT4_PimA-like"/>
    <property type="match status" value="1"/>
</dbReference>
<gene>
    <name evidence="2" type="ORF">ACFSUD_12715</name>
</gene>
<evidence type="ECO:0000313" key="2">
    <source>
        <dbReference type="EMBL" id="MFD2740442.1"/>
    </source>
</evidence>
<keyword evidence="2" id="KW-0328">Glycosyltransferase</keyword>
<dbReference type="GO" id="GO:0016757">
    <property type="term" value="F:glycosyltransferase activity"/>
    <property type="evidence" value="ECO:0007669"/>
    <property type="project" value="UniProtKB-KW"/>
</dbReference>
<reference evidence="3" key="1">
    <citation type="journal article" date="2019" name="Int. J. Syst. Evol. Microbiol.">
        <title>The Global Catalogue of Microorganisms (GCM) 10K type strain sequencing project: providing services to taxonomists for standard genome sequencing and annotation.</title>
        <authorList>
            <consortium name="The Broad Institute Genomics Platform"/>
            <consortium name="The Broad Institute Genome Sequencing Center for Infectious Disease"/>
            <person name="Wu L."/>
            <person name="Ma J."/>
        </authorList>
    </citation>
    <scope>NUCLEOTIDE SEQUENCE [LARGE SCALE GENOMIC DNA]</scope>
    <source>
        <strain evidence="3">TISTR 2562</strain>
    </source>
</reference>
<dbReference type="Gene3D" id="3.40.50.2000">
    <property type="entry name" value="Glycogen Phosphorylase B"/>
    <property type="match status" value="2"/>
</dbReference>
<name>A0ABW5U6T8_9RHOB</name>